<evidence type="ECO:0000256" key="10">
    <source>
        <dbReference type="ARBA" id="ARBA00040751"/>
    </source>
</evidence>
<evidence type="ECO:0000256" key="4">
    <source>
        <dbReference type="ARBA" id="ARBA00022792"/>
    </source>
</evidence>
<keyword evidence="3" id="KW-0679">Respiratory chain</keyword>
<evidence type="ECO:0000256" key="2">
    <source>
        <dbReference type="ARBA" id="ARBA00022448"/>
    </source>
</evidence>
<dbReference type="Gene3D" id="3.30.830.10">
    <property type="entry name" value="Metalloenzyme, LuxS/M16 peptidase-like"/>
    <property type="match status" value="2"/>
</dbReference>
<keyword evidence="15" id="KW-1185">Reference proteome</keyword>
<dbReference type="EMBL" id="KZ824433">
    <property type="protein sequence ID" value="RAL02016.1"/>
    <property type="molecule type" value="Genomic_DNA"/>
</dbReference>
<gene>
    <name evidence="14" type="ORF">BO80DRAFT_501519</name>
</gene>
<dbReference type="InterPro" id="IPR011765">
    <property type="entry name" value="Pept_M16_N"/>
</dbReference>
<dbReference type="Pfam" id="PF05193">
    <property type="entry name" value="Peptidase_M16_C"/>
    <property type="match status" value="1"/>
</dbReference>
<dbReference type="OrthoDB" id="6369905at2759"/>
<proteinExistence type="inferred from homology"/>
<evidence type="ECO:0000256" key="11">
    <source>
        <dbReference type="ARBA" id="ARBA00041372"/>
    </source>
</evidence>
<dbReference type="AlphaFoldDB" id="A0A395H2N4"/>
<dbReference type="GO" id="GO:0005743">
    <property type="term" value="C:mitochondrial inner membrane"/>
    <property type="evidence" value="ECO:0007669"/>
    <property type="project" value="UniProtKB-SubCell"/>
</dbReference>
<evidence type="ECO:0000256" key="6">
    <source>
        <dbReference type="ARBA" id="ARBA00022982"/>
    </source>
</evidence>
<dbReference type="STRING" id="1448316.A0A395H2N4"/>
<dbReference type="FunFam" id="3.30.830.10:FF:000039">
    <property type="entry name" value="Ubiquinol-cytochrome c reductase core subunit 2"/>
    <property type="match status" value="1"/>
</dbReference>
<evidence type="ECO:0000256" key="3">
    <source>
        <dbReference type="ARBA" id="ARBA00022660"/>
    </source>
</evidence>
<dbReference type="Pfam" id="PF00675">
    <property type="entry name" value="Peptidase_M16"/>
    <property type="match status" value="1"/>
</dbReference>
<protein>
    <recommendedName>
        <fullName evidence="10">Cytochrome b-c1 complex subunit 2, mitochondrial</fullName>
    </recommendedName>
    <alternativeName>
        <fullName evidence="11">Core protein II</fullName>
    </alternativeName>
</protein>
<dbReference type="GeneID" id="37229152"/>
<feature type="domain" description="Peptidase M16 C-terminal" evidence="13">
    <location>
        <begin position="203"/>
        <end position="377"/>
    </location>
</feature>
<keyword evidence="7" id="KW-0496">Mitochondrion</keyword>
<dbReference type="GO" id="GO:0046872">
    <property type="term" value="F:metal ion binding"/>
    <property type="evidence" value="ECO:0007669"/>
    <property type="project" value="InterPro"/>
</dbReference>
<sequence>MMLSRSTFSRNAPRALQKQCSAAGASSRRGMASAATPGLQYDVTESAGVKVANREVAGPTGTLALVAKAGSRYQPVPGFSDALEQFAFKSTLKRSALRINREVELLGGEVSSTHSRENIVLQAKFLSGDLPYFAELLAEVASQTKFAAHELSEVVLKTIKFRQQALAANPEAVAVDAAHAVAFHRGLGESITPSTTVSLEKYLSAEALAEYAQQAFAKSNIALVGSGSNSADVAKWVGDFFKEAPTGSQLQNTASKYYGGEQRLSSKAGNAVVIAFPGSGAFGTAAYKPEASVLAALLGGESTIKWTPGFSLLAQATQGFSQVRASTQNLSYSDAGLFTIALSGKADQITSAGKNAVDALKKVAAGEVASEEIKKAVAVAKFRALESAQSLETGLEATGSALINGSKPYQIGEVAQSIDAVTEAQVKEVANAFLSGKASVATVGDLFQLPYGEDLGLTV</sequence>
<accession>A0A395H2N4</accession>
<evidence type="ECO:0000256" key="1">
    <source>
        <dbReference type="ARBA" id="ARBA00004443"/>
    </source>
</evidence>
<evidence type="ECO:0000313" key="14">
    <source>
        <dbReference type="EMBL" id="RAL02016.1"/>
    </source>
</evidence>
<evidence type="ECO:0000256" key="8">
    <source>
        <dbReference type="ARBA" id="ARBA00023136"/>
    </source>
</evidence>
<dbReference type="VEuPathDB" id="FungiDB:BO80DRAFT_501519"/>
<dbReference type="InterPro" id="IPR050361">
    <property type="entry name" value="MPP/UQCRC_Complex"/>
</dbReference>
<dbReference type="InterPro" id="IPR007863">
    <property type="entry name" value="Peptidase_M16_C"/>
</dbReference>
<keyword evidence="6" id="KW-0249">Electron transport</keyword>
<keyword evidence="5" id="KW-0809">Transit peptide</keyword>
<organism evidence="14 15">
    <name type="scientific">Aspergillus ibericus CBS 121593</name>
    <dbReference type="NCBI Taxonomy" id="1448316"/>
    <lineage>
        <taxon>Eukaryota</taxon>
        <taxon>Fungi</taxon>
        <taxon>Dikarya</taxon>
        <taxon>Ascomycota</taxon>
        <taxon>Pezizomycotina</taxon>
        <taxon>Eurotiomycetes</taxon>
        <taxon>Eurotiomycetidae</taxon>
        <taxon>Eurotiales</taxon>
        <taxon>Aspergillaceae</taxon>
        <taxon>Aspergillus</taxon>
        <taxon>Aspergillus subgen. Circumdati</taxon>
    </lineage>
</organism>
<keyword evidence="2" id="KW-0813">Transport</keyword>
<dbReference type="PANTHER" id="PTHR11851:SF209">
    <property type="entry name" value="CYTOCHROME B-C1 COMPLEX SUBUNIT 2, MITOCHONDRIAL"/>
    <property type="match status" value="1"/>
</dbReference>
<keyword evidence="8" id="KW-0472">Membrane</keyword>
<dbReference type="InterPro" id="IPR011249">
    <property type="entry name" value="Metalloenz_LuxS/M16"/>
</dbReference>
<dbReference type="RefSeq" id="XP_025576343.1">
    <property type="nucleotide sequence ID" value="XM_025724287.1"/>
</dbReference>
<evidence type="ECO:0000256" key="9">
    <source>
        <dbReference type="ARBA" id="ARBA00038146"/>
    </source>
</evidence>
<comment type="subcellular location">
    <subcellularLocation>
        <location evidence="1">Mitochondrion inner membrane</location>
        <topology evidence="1">Peripheral membrane protein</topology>
        <orientation evidence="1">Matrix side</orientation>
    </subcellularLocation>
</comment>
<evidence type="ECO:0000259" key="13">
    <source>
        <dbReference type="Pfam" id="PF05193"/>
    </source>
</evidence>
<evidence type="ECO:0000256" key="5">
    <source>
        <dbReference type="ARBA" id="ARBA00022946"/>
    </source>
</evidence>
<dbReference type="SUPFAM" id="SSF63411">
    <property type="entry name" value="LuxS/MPP-like metallohydrolase"/>
    <property type="match status" value="2"/>
</dbReference>
<evidence type="ECO:0000259" key="12">
    <source>
        <dbReference type="Pfam" id="PF00675"/>
    </source>
</evidence>
<dbReference type="PANTHER" id="PTHR11851">
    <property type="entry name" value="METALLOPROTEASE"/>
    <property type="match status" value="1"/>
</dbReference>
<feature type="domain" description="Peptidase M16 N-terminal" evidence="12">
    <location>
        <begin position="57"/>
        <end position="190"/>
    </location>
</feature>
<comment type="similarity">
    <text evidence="9">Belongs to the peptidase M16 family. UQCRC2/QCR2 subfamily.</text>
</comment>
<dbReference type="FunFam" id="3.30.830.10:FF:000021">
    <property type="entry name" value="Cytochrome b-c1 complex subunit 2"/>
    <property type="match status" value="1"/>
</dbReference>
<keyword evidence="4" id="KW-0999">Mitochondrion inner membrane</keyword>
<evidence type="ECO:0000313" key="15">
    <source>
        <dbReference type="Proteomes" id="UP000249402"/>
    </source>
</evidence>
<name>A0A395H2N4_9EURO</name>
<dbReference type="Proteomes" id="UP000249402">
    <property type="component" value="Unassembled WGS sequence"/>
</dbReference>
<evidence type="ECO:0000256" key="7">
    <source>
        <dbReference type="ARBA" id="ARBA00023128"/>
    </source>
</evidence>
<reference evidence="14 15" key="1">
    <citation type="submission" date="2018-02" db="EMBL/GenBank/DDBJ databases">
        <title>The genomes of Aspergillus section Nigri reveals drivers in fungal speciation.</title>
        <authorList>
            <consortium name="DOE Joint Genome Institute"/>
            <person name="Vesth T.C."/>
            <person name="Nybo J."/>
            <person name="Theobald S."/>
            <person name="Brandl J."/>
            <person name="Frisvad J.C."/>
            <person name="Nielsen K.F."/>
            <person name="Lyhne E.K."/>
            <person name="Kogle M.E."/>
            <person name="Kuo A."/>
            <person name="Riley R."/>
            <person name="Clum A."/>
            <person name="Nolan M."/>
            <person name="Lipzen A."/>
            <person name="Salamov A."/>
            <person name="Henrissat B."/>
            <person name="Wiebenga A."/>
            <person name="De vries R.P."/>
            <person name="Grigoriev I.V."/>
            <person name="Mortensen U.H."/>
            <person name="Andersen M.R."/>
            <person name="Baker S.E."/>
        </authorList>
    </citation>
    <scope>NUCLEOTIDE SEQUENCE [LARGE SCALE GENOMIC DNA]</scope>
    <source>
        <strain evidence="14 15">CBS 121593</strain>
    </source>
</reference>